<dbReference type="InterPro" id="IPR020845">
    <property type="entry name" value="AMP-binding_CS"/>
</dbReference>
<evidence type="ECO:0000313" key="7">
    <source>
        <dbReference type="Proteomes" id="UP000031532"/>
    </source>
</evidence>
<feature type="domain" description="Carrier" evidence="5">
    <location>
        <begin position="1447"/>
        <end position="1522"/>
    </location>
</feature>
<dbReference type="PANTHER" id="PTHR45527">
    <property type="entry name" value="NONRIBOSOMAL PEPTIDE SYNTHETASE"/>
    <property type="match status" value="1"/>
</dbReference>
<keyword evidence="4" id="KW-0597">Phosphoprotein</keyword>
<dbReference type="Gene3D" id="3.30.559.30">
    <property type="entry name" value="Nonribosomal peptide synthetase, condensation domain"/>
    <property type="match status" value="1"/>
</dbReference>
<name>A0A9X5I3A8_9CYAN</name>
<protein>
    <submittedName>
        <fullName evidence="6">LLM class flavin-dependent oxidoreductase</fullName>
    </submittedName>
</protein>
<dbReference type="SUPFAM" id="SSF53328">
    <property type="entry name" value="Formyltransferase"/>
    <property type="match status" value="1"/>
</dbReference>
<keyword evidence="3" id="KW-0596">Phosphopantetheine</keyword>
<dbReference type="Pfam" id="PF00296">
    <property type="entry name" value="Bac_luciferase"/>
    <property type="match status" value="1"/>
</dbReference>
<dbReference type="InterPro" id="IPR011251">
    <property type="entry name" value="Luciferase-like_dom"/>
</dbReference>
<dbReference type="FunFam" id="2.30.38.10:FF:000001">
    <property type="entry name" value="Non-ribosomal peptide synthetase PvdI"/>
    <property type="match status" value="1"/>
</dbReference>
<dbReference type="SUPFAM" id="SSF51679">
    <property type="entry name" value="Bacterial luciferase-like"/>
    <property type="match status" value="1"/>
</dbReference>
<dbReference type="InterPro" id="IPR024011">
    <property type="entry name" value="Biosynth_lucif-like_mOase_dom"/>
</dbReference>
<accession>A0A9X5I3A8</accession>
<dbReference type="CDD" id="cd05930">
    <property type="entry name" value="A_NRPS"/>
    <property type="match status" value="1"/>
</dbReference>
<organism evidence="6 7">
    <name type="scientific">Scytonema millei VB511283</name>
    <dbReference type="NCBI Taxonomy" id="1245923"/>
    <lineage>
        <taxon>Bacteria</taxon>
        <taxon>Bacillati</taxon>
        <taxon>Cyanobacteriota</taxon>
        <taxon>Cyanophyceae</taxon>
        <taxon>Nostocales</taxon>
        <taxon>Scytonemataceae</taxon>
        <taxon>Scytonema</taxon>
    </lineage>
</organism>
<comment type="similarity">
    <text evidence="2">Belongs to the ATP-dependent AMP-binding enzyme family.</text>
</comment>
<dbReference type="FunFam" id="3.40.50.980:FF:000001">
    <property type="entry name" value="Non-ribosomal peptide synthetase"/>
    <property type="match status" value="1"/>
</dbReference>
<dbReference type="GO" id="GO:0005737">
    <property type="term" value="C:cytoplasm"/>
    <property type="evidence" value="ECO:0007669"/>
    <property type="project" value="TreeGrafter"/>
</dbReference>
<dbReference type="FunFam" id="1.10.1200.10:FF:000005">
    <property type="entry name" value="Nonribosomal peptide synthetase 1"/>
    <property type="match status" value="1"/>
</dbReference>
<dbReference type="Pfam" id="PF00551">
    <property type="entry name" value="Formyl_trans_N"/>
    <property type="match status" value="1"/>
</dbReference>
<dbReference type="InterPro" id="IPR011034">
    <property type="entry name" value="Formyl_transferase-like_C_sf"/>
</dbReference>
<dbReference type="Gene3D" id="3.40.50.12780">
    <property type="entry name" value="N-terminal domain of ligase-like"/>
    <property type="match status" value="2"/>
</dbReference>
<dbReference type="Pfam" id="PF00550">
    <property type="entry name" value="PP-binding"/>
    <property type="match status" value="1"/>
</dbReference>
<comment type="cofactor">
    <cofactor evidence="1">
        <name>pantetheine 4'-phosphate</name>
        <dbReference type="ChEBI" id="CHEBI:47942"/>
    </cofactor>
</comment>
<dbReference type="PROSITE" id="PS00455">
    <property type="entry name" value="AMP_BINDING"/>
    <property type="match status" value="1"/>
</dbReference>
<dbReference type="InterPro" id="IPR002376">
    <property type="entry name" value="Formyl_transf_N"/>
</dbReference>
<dbReference type="GO" id="GO:0016705">
    <property type="term" value="F:oxidoreductase activity, acting on paired donors, with incorporation or reduction of molecular oxygen"/>
    <property type="evidence" value="ECO:0007669"/>
    <property type="project" value="InterPro"/>
</dbReference>
<dbReference type="Pfam" id="PF13193">
    <property type="entry name" value="AMP-binding_C"/>
    <property type="match status" value="1"/>
</dbReference>
<proteinExistence type="inferred from homology"/>
<dbReference type="SMART" id="SM00823">
    <property type="entry name" value="PKS_PP"/>
    <property type="match status" value="1"/>
</dbReference>
<dbReference type="InterPro" id="IPR020806">
    <property type="entry name" value="PKS_PP-bd"/>
</dbReference>
<evidence type="ECO:0000313" key="6">
    <source>
        <dbReference type="EMBL" id="NHC33750.1"/>
    </source>
</evidence>
<dbReference type="SUPFAM" id="SSF56801">
    <property type="entry name" value="Acetyl-CoA synthetase-like"/>
    <property type="match status" value="2"/>
</dbReference>
<evidence type="ECO:0000256" key="1">
    <source>
        <dbReference type="ARBA" id="ARBA00001957"/>
    </source>
</evidence>
<dbReference type="SUPFAM" id="SSF50486">
    <property type="entry name" value="FMT C-terminal domain-like"/>
    <property type="match status" value="1"/>
</dbReference>
<keyword evidence="7" id="KW-1185">Reference proteome</keyword>
<dbReference type="Pfam" id="PF00501">
    <property type="entry name" value="AMP-binding"/>
    <property type="match status" value="2"/>
</dbReference>
<dbReference type="SUPFAM" id="SSF47336">
    <property type="entry name" value="ACP-like"/>
    <property type="match status" value="1"/>
</dbReference>
<dbReference type="PROSITE" id="PS50075">
    <property type="entry name" value="CARRIER"/>
    <property type="match status" value="1"/>
</dbReference>
<dbReference type="InterPro" id="IPR036477">
    <property type="entry name" value="Formyl_transf_N_sf"/>
</dbReference>
<sequence length="1551" mass="171158">MSSFSCFVVGDGVLAVKCLEILLTAEHKVLGVFSAENSLVKFAEERNIPHAPSLSAFQDRLLSTEYDYLFSINNVWWIVPPKVIAQARKATINFHDSLLPKYAGLYATSWALLHGERQHGITWHEVVSDIDAGRILKQQIVPIEPTDTAFDLNARCLDVAIATFDELIEELATDRLEPLAQDRSQQSYFGSSDRPAAACVLSFDTSSKELCNLVRALDFGPIRNPLGLPKLCLPGGVVAVGAADAVVTSYGSARQVLELDADGICIATQDGAVRLSRLTSLEGKPLTLENLQQSYGVRIGVILPELDAELRDAIGQRNAAIARHERSWVKQLAQLTPFQHPYLQVGALNASSERLHRYPILLPPKPVEPRSLLTMFAAYCTRLATEPEFDLGLQTAAQRSIAPEIFAQQVPIRVQSVAEDSFTDFQKRLAAGLDRASRLGSYTLDIFARHPELQKLSQNSFQVAIVLAASPEQLDWTHLGATIALVAYEDGSLPELVHAGSIDEVNSAAIAQRLQNLISACVEHPEQLLHQLPLLSATELHQILVEWNQTVKPYSSDRCIHQLFEQQVTLNPDAIAVAFEQQQLTYGELNAKANQLARYLQRQGVGPDVLVGLHVERSLEMMVALLGIHKAGGAYVPLDPDFPPDRIGFMLKDSQAAVIVTQQKLISNLVVEPGVNLIPIDTMWDEIEREAIANPDSGVKPENLSYVIYTSGSTGKPKGVMVEHRNAVNFFTGMDGVIEHNPPGVWLAVTSLSFDISVLELFWTLARGFKVVIYNAKKERTAAKPLSLQNANKAIDFSLFYFSSDENGGDAAAKYRLLTEGAKFGDTNGFKAVWTPERHFHAFGGLFPNPAVTSAAIAATTKQIQIRAGSCVSPLHSSVRIAEDWSIVDNLSGGRVGISFAPGWQPNDFVLRPETFENRKDIMFQQIEEVRSLWRGESVTYPNGKGEAVAVQTLPRPIQPELPVWITAAGNPETFRMAGAKGFHILTHLLGQSLEELAEKIALYRQAWAENGHSGQGTVTLMLHTFVGQSDDAVREIVRQPMRQYLATSLDLIKQAAWAFPTFKQKTTNDKGQFAISHLSERDLDEVLDFSFERYFETSGLFGTVETCLQIVDRIKGIDVDEIACLIDYGIDTDLVLSQLPLLDRVKEQSNLPMTEAATQNHSVAGLIERHQVTHLQCTPSMASLLIADPATRAAMKQLRQMMVGGEALTEALALQLQQIVAGQVHNMYGPTETAIWSATHTLTQVDGVVPIGRPIANTELYILDRNGQPVPIGVAGELLIGGAGVTRGYLNRPELTQERFIPHPLSQNPTDRLYRTGDLVRYRRDGNVEFLGRIDFQVKVRGYRIELGEIETILSRHEAVREAAIVVREDVPGDKRLVAYLLLQPGQQPANSQLREYLLAQLPEYMVPSNFVVLEAFPLTPNNKVDRKALPAPTTVQLNRAIEQTAPQNQVEQTLMAIWQNLLQVSEIGTGDNFFSLGGNSLIAVSLMGTIRSTFSIDLPLIHLFQFPTVGGMARQIEQAQAMQVNLDDMEDTIEYLAQLSDEEVMALLK</sequence>
<gene>
    <name evidence="6" type="ORF">QH73_0003565</name>
</gene>
<dbReference type="InterPro" id="IPR025110">
    <property type="entry name" value="AMP-bd_C"/>
</dbReference>
<dbReference type="GO" id="GO:0044550">
    <property type="term" value="P:secondary metabolite biosynthetic process"/>
    <property type="evidence" value="ECO:0007669"/>
    <property type="project" value="TreeGrafter"/>
</dbReference>
<evidence type="ECO:0000256" key="2">
    <source>
        <dbReference type="ARBA" id="ARBA00006432"/>
    </source>
</evidence>
<dbReference type="GO" id="GO:0031177">
    <property type="term" value="F:phosphopantetheine binding"/>
    <property type="evidence" value="ECO:0007669"/>
    <property type="project" value="InterPro"/>
</dbReference>
<evidence type="ECO:0000256" key="4">
    <source>
        <dbReference type="ARBA" id="ARBA00022553"/>
    </source>
</evidence>
<dbReference type="EMBL" id="JTJC03000001">
    <property type="protein sequence ID" value="NHC33750.1"/>
    <property type="molecule type" value="Genomic_DNA"/>
</dbReference>
<dbReference type="RefSeq" id="WP_052289985.1">
    <property type="nucleotide sequence ID" value="NZ_JTJC03000001.1"/>
</dbReference>
<dbReference type="OrthoDB" id="9776438at2"/>
<dbReference type="InterPro" id="IPR045851">
    <property type="entry name" value="AMP-bd_C_sf"/>
</dbReference>
<comment type="caution">
    <text evidence="6">The sequence shown here is derived from an EMBL/GenBank/DDBJ whole genome shotgun (WGS) entry which is preliminary data.</text>
</comment>
<dbReference type="InterPro" id="IPR009081">
    <property type="entry name" value="PP-bd_ACP"/>
</dbReference>
<dbReference type="Gene3D" id="3.30.300.30">
    <property type="match status" value="1"/>
</dbReference>
<dbReference type="InterPro" id="IPR036661">
    <property type="entry name" value="Luciferase-like_sf"/>
</dbReference>
<dbReference type="InterPro" id="IPR000873">
    <property type="entry name" value="AMP-dep_synth/lig_dom"/>
</dbReference>
<dbReference type="Gene3D" id="3.40.50.12230">
    <property type="match status" value="1"/>
</dbReference>
<dbReference type="Gene3D" id="1.10.1200.10">
    <property type="entry name" value="ACP-like"/>
    <property type="match status" value="1"/>
</dbReference>
<dbReference type="Proteomes" id="UP000031532">
    <property type="component" value="Unassembled WGS sequence"/>
</dbReference>
<dbReference type="NCBIfam" id="TIGR04020">
    <property type="entry name" value="seco_metab_LLM"/>
    <property type="match status" value="1"/>
</dbReference>
<dbReference type="FunFam" id="3.30.300.30:FF:000010">
    <property type="entry name" value="Enterobactin synthetase component F"/>
    <property type="match status" value="1"/>
</dbReference>
<dbReference type="InterPro" id="IPR042099">
    <property type="entry name" value="ANL_N_sf"/>
</dbReference>
<dbReference type="PANTHER" id="PTHR45527:SF1">
    <property type="entry name" value="FATTY ACID SYNTHASE"/>
    <property type="match status" value="1"/>
</dbReference>
<dbReference type="InterPro" id="IPR036736">
    <property type="entry name" value="ACP-like_sf"/>
</dbReference>
<dbReference type="Gene3D" id="3.20.20.30">
    <property type="entry name" value="Luciferase-like domain"/>
    <property type="match status" value="1"/>
</dbReference>
<reference evidence="6 7" key="1">
    <citation type="journal article" date="2015" name="Genome Announc.">
        <title>Draft Genome Sequence of the Terrestrial Cyanobacterium Scytonema millei VB511283, Isolated from Eastern India.</title>
        <authorList>
            <person name="Sen D."/>
            <person name="Chandrababunaidu M.M."/>
            <person name="Singh D."/>
            <person name="Sanghi N."/>
            <person name="Ghorai A."/>
            <person name="Mishra G.P."/>
            <person name="Madduluri M."/>
            <person name="Adhikary S.P."/>
            <person name="Tripathy S."/>
        </authorList>
    </citation>
    <scope>NUCLEOTIDE SEQUENCE [LARGE SCALE GENOMIC DNA]</scope>
    <source>
        <strain evidence="6 7">VB511283</strain>
    </source>
</reference>
<evidence type="ECO:0000259" key="5">
    <source>
        <dbReference type="PROSITE" id="PS50075"/>
    </source>
</evidence>
<dbReference type="GO" id="GO:0043041">
    <property type="term" value="P:amino acid activation for nonribosomal peptide biosynthetic process"/>
    <property type="evidence" value="ECO:0007669"/>
    <property type="project" value="TreeGrafter"/>
</dbReference>
<evidence type="ECO:0000256" key="3">
    <source>
        <dbReference type="ARBA" id="ARBA00022450"/>
    </source>
</evidence>